<gene>
    <name evidence="6" type="primary">LOC113513483</name>
</gene>
<organism evidence="5 6">
    <name type="scientific">Galleria mellonella</name>
    <name type="common">Greater wax moth</name>
    <dbReference type="NCBI Taxonomy" id="7137"/>
    <lineage>
        <taxon>Eukaryota</taxon>
        <taxon>Metazoa</taxon>
        <taxon>Ecdysozoa</taxon>
        <taxon>Arthropoda</taxon>
        <taxon>Hexapoda</taxon>
        <taxon>Insecta</taxon>
        <taxon>Pterygota</taxon>
        <taxon>Neoptera</taxon>
        <taxon>Endopterygota</taxon>
        <taxon>Lepidoptera</taxon>
        <taxon>Glossata</taxon>
        <taxon>Ditrysia</taxon>
        <taxon>Pyraloidea</taxon>
        <taxon>Pyralidae</taxon>
        <taxon>Galleriinae</taxon>
        <taxon>Galleria</taxon>
    </lineage>
</organism>
<keyword evidence="2" id="KW-0862">Zinc</keyword>
<evidence type="ECO:0000256" key="2">
    <source>
        <dbReference type="RuleBase" id="RU367073"/>
    </source>
</evidence>
<evidence type="ECO:0000256" key="3">
    <source>
        <dbReference type="SAM" id="MobiDB-lite"/>
    </source>
</evidence>
<comment type="domain">
    <text evidence="2">The C4-type zinc finger motif is necessary both for its ER three-way tubular junction localization and formation.</text>
</comment>
<dbReference type="GO" id="GO:0008270">
    <property type="term" value="F:zinc ion binding"/>
    <property type="evidence" value="ECO:0007669"/>
    <property type="project" value="UniProtKB-KW"/>
</dbReference>
<accession>A0A6J3CER0</accession>
<dbReference type="AlphaFoldDB" id="A0A6J3CER0"/>
<dbReference type="GO" id="GO:1903373">
    <property type="term" value="P:positive regulation of endoplasmic reticulum tubular network organization"/>
    <property type="evidence" value="ECO:0007669"/>
    <property type="project" value="UniProtKB-UniRule"/>
</dbReference>
<feature type="compositionally biased region" description="Basic and acidic residues" evidence="3">
    <location>
        <begin position="335"/>
        <end position="355"/>
    </location>
</feature>
<keyword evidence="5" id="KW-1185">Reference proteome</keyword>
<protein>
    <recommendedName>
        <fullName evidence="2">Endoplasmic reticulum junction formation protein lunapark</fullName>
    </recommendedName>
</protein>
<dbReference type="CTD" id="80856"/>
<name>A0A6J3CER0_GALME</name>
<dbReference type="InParanoid" id="A0A6J3CER0"/>
<evidence type="ECO:0000313" key="5">
    <source>
        <dbReference type="Proteomes" id="UP001652740"/>
    </source>
</evidence>
<evidence type="ECO:0000259" key="4">
    <source>
        <dbReference type="Pfam" id="PF10058"/>
    </source>
</evidence>
<feature type="region of interest" description="Disordered" evidence="3">
    <location>
        <begin position="282"/>
        <end position="355"/>
    </location>
</feature>
<dbReference type="GO" id="GO:0071788">
    <property type="term" value="P:endoplasmic reticulum tubular network maintenance"/>
    <property type="evidence" value="ECO:0007669"/>
    <property type="project" value="UniProtKB-UniRule"/>
</dbReference>
<keyword evidence="2" id="KW-0479">Metal-binding</keyword>
<feature type="domain" description="Lunapark zinc ribbon" evidence="4">
    <location>
        <begin position="229"/>
        <end position="278"/>
    </location>
</feature>
<evidence type="ECO:0000256" key="1">
    <source>
        <dbReference type="ARBA" id="ARBA00009940"/>
    </source>
</evidence>
<keyword evidence="2" id="KW-0812">Transmembrane</keyword>
<keyword evidence="2" id="KW-0863">Zinc-finger</keyword>
<feature type="compositionally biased region" description="Low complexity" evidence="3">
    <location>
        <begin position="285"/>
        <end position="316"/>
    </location>
</feature>
<dbReference type="KEGG" id="gmw:113513483"/>
<keyword evidence="2" id="KW-0472">Membrane</keyword>
<dbReference type="InterPro" id="IPR019273">
    <property type="entry name" value="Lunapark_Znf"/>
</dbReference>
<dbReference type="FunCoup" id="A0A6J3CER0">
    <property type="interactions" value="1554"/>
</dbReference>
<dbReference type="GeneID" id="113513483"/>
<feature type="transmembrane region" description="Helical" evidence="2">
    <location>
        <begin position="47"/>
        <end position="66"/>
    </location>
</feature>
<proteinExistence type="inferred from homology"/>
<comment type="similarity">
    <text evidence="1 2">Belongs to the lunapark family.</text>
</comment>
<dbReference type="PANTHER" id="PTHR22166">
    <property type="entry name" value="ENDOPLASMIC RETICULUM JUNCTION FORMATION PROTEIN LUNAPARK"/>
    <property type="match status" value="1"/>
</dbReference>
<dbReference type="Proteomes" id="UP001652740">
    <property type="component" value="Unplaced"/>
</dbReference>
<dbReference type="RefSeq" id="XP_031770265.1">
    <property type="nucleotide sequence ID" value="XM_031914405.2"/>
</dbReference>
<dbReference type="OrthoDB" id="1725934at2759"/>
<comment type="function">
    <text evidence="2">Plays a role in determining ER morphology.</text>
</comment>
<comment type="subcellular location">
    <subcellularLocation>
        <location evidence="2">Endoplasmic reticulum membrane</location>
        <topology evidence="2">Multi-pass membrane protein</topology>
    </subcellularLocation>
</comment>
<reference evidence="6" key="1">
    <citation type="submission" date="2025-08" db="UniProtKB">
        <authorList>
            <consortium name="RefSeq"/>
        </authorList>
    </citation>
    <scope>IDENTIFICATION</scope>
    <source>
        <tissue evidence="6">Whole larvae</tissue>
    </source>
</reference>
<sequence length="355" mass="39943">MGFFGFLTRFRRKKTTSEILEKLEMQIRSIEEDDLSYMETQKRLNNYVNAYSVGLYVLFLILYYYVYMGRGQHWVHSVMYASPFVVFPIVAIFLRSTIRWYYKRSIVKNRMKLTQMKAEKKKILEEVMNTETYKVAKKILDQYGSPEEQTKAIKPFAPSLNVPGNTPSSPLPATPGQLRQRQLALQSSTPISNNMNVVALNNTSAVYKGPRLRSDQLPRPLLDKNRSALDKVVDYLLKDGPNHRMALICSECNSHNGMAMVEEFEYVSYICAYCGKLNPARKQRPAAPQLSPARALPAPRALALPGDDSSIASSGSDSEDEKKNGIPTFGGSGGESDRPTSAEEEPKSGEAKKED</sequence>
<dbReference type="PANTHER" id="PTHR22166:SF12">
    <property type="entry name" value="ENDOPLASMIC RETICULUM JUNCTION FORMATION PROTEIN LUNAPARK"/>
    <property type="match status" value="1"/>
</dbReference>
<evidence type="ECO:0000313" key="6">
    <source>
        <dbReference type="RefSeq" id="XP_031770265.1"/>
    </source>
</evidence>
<keyword evidence="2" id="KW-1133">Transmembrane helix</keyword>
<dbReference type="InterPro" id="IPR040115">
    <property type="entry name" value="Lnp"/>
</dbReference>
<feature type="transmembrane region" description="Helical" evidence="2">
    <location>
        <begin position="78"/>
        <end position="102"/>
    </location>
</feature>
<dbReference type="GO" id="GO:0098826">
    <property type="term" value="C:endoplasmic reticulum tubular network membrane"/>
    <property type="evidence" value="ECO:0007669"/>
    <property type="project" value="UniProtKB-UniRule"/>
</dbReference>
<keyword evidence="2" id="KW-0256">Endoplasmic reticulum</keyword>
<dbReference type="Pfam" id="PF10058">
    <property type="entry name" value="Zn_ribbon_10"/>
    <property type="match status" value="1"/>
</dbReference>